<dbReference type="InterPro" id="IPR025855">
    <property type="entry name" value="Replic_Relax"/>
</dbReference>
<comment type="caution">
    <text evidence="1">The sequence shown here is derived from an EMBL/GenBank/DDBJ whole genome shotgun (WGS) entry which is preliminary data.</text>
</comment>
<dbReference type="Pfam" id="PF13814">
    <property type="entry name" value="Replic_Relax"/>
    <property type="match status" value="1"/>
</dbReference>
<organism evidence="1 2">
    <name type="scientific">Heyndrickxia oleronia</name>
    <dbReference type="NCBI Taxonomy" id="38875"/>
    <lineage>
        <taxon>Bacteria</taxon>
        <taxon>Bacillati</taxon>
        <taxon>Bacillota</taxon>
        <taxon>Bacilli</taxon>
        <taxon>Bacillales</taxon>
        <taxon>Bacillaceae</taxon>
        <taxon>Heyndrickxia</taxon>
    </lineage>
</organism>
<gene>
    <name evidence="1" type="ORF">P5X88_20905</name>
</gene>
<dbReference type="Proteomes" id="UP001159179">
    <property type="component" value="Unassembled WGS sequence"/>
</dbReference>
<dbReference type="InterPro" id="IPR036388">
    <property type="entry name" value="WH-like_DNA-bd_sf"/>
</dbReference>
<reference evidence="1" key="1">
    <citation type="submission" date="2023-03" db="EMBL/GenBank/DDBJ databases">
        <title>Bacterial isolates from washroom surfaces on a university campus.</title>
        <authorList>
            <person name="Holman D.B."/>
            <person name="Gzyl K.E."/>
            <person name="Taheri A.E."/>
        </authorList>
    </citation>
    <scope>NUCLEOTIDE SEQUENCE</scope>
    <source>
        <strain evidence="1">RD03</strain>
    </source>
</reference>
<protein>
    <submittedName>
        <fullName evidence="1">Replication-relaxation family protein</fullName>
    </submittedName>
</protein>
<sequence>MIESEKRKAGRPPIIDYGGLLFDLYRYRTLTVEQIRQIYFKERENTVYVALHRLKNKGWIDSTCRVNGKGKKVAACYYITEKGLTELIREGKVENPRRAYDNKPEGKKIPYLIDINDLHTDLCHIGFEMIDAREWKEKYHMNRNSLVKAGLRTPDKKEYAVYLFESDVSEQITLPRFKREISDNGQSNRFIIFFKGMQAYSKFKKQLSSEELTKGEMCLLPYKFGRRLLGDFPTQVQFVNLFTKYGQVKINDFSNTITNGFSEYILMKKGEEAYICNYLLGNEVALYYLSKYTYDRFQRDGRKVYVFYSITVNRFTNQNFQEVFREHYPHVEFIGV</sequence>
<accession>A0AAW6T1E7</accession>
<dbReference type="AlphaFoldDB" id="A0AAW6T1E7"/>
<proteinExistence type="predicted"/>
<evidence type="ECO:0000313" key="2">
    <source>
        <dbReference type="Proteomes" id="UP001159179"/>
    </source>
</evidence>
<dbReference type="RefSeq" id="WP_280618099.1">
    <property type="nucleotide sequence ID" value="NZ_JAROYP010000014.1"/>
</dbReference>
<dbReference type="EMBL" id="JAROYP010000014">
    <property type="protein sequence ID" value="MDH5163397.1"/>
    <property type="molecule type" value="Genomic_DNA"/>
</dbReference>
<dbReference type="SUPFAM" id="SSF46785">
    <property type="entry name" value="Winged helix' DNA-binding domain"/>
    <property type="match status" value="1"/>
</dbReference>
<name>A0AAW6T1E7_9BACI</name>
<dbReference type="Gene3D" id="1.10.10.10">
    <property type="entry name" value="Winged helix-like DNA-binding domain superfamily/Winged helix DNA-binding domain"/>
    <property type="match status" value="1"/>
</dbReference>
<evidence type="ECO:0000313" key="1">
    <source>
        <dbReference type="EMBL" id="MDH5163397.1"/>
    </source>
</evidence>
<dbReference type="InterPro" id="IPR036390">
    <property type="entry name" value="WH_DNA-bd_sf"/>
</dbReference>